<evidence type="ECO:0000256" key="1">
    <source>
        <dbReference type="ARBA" id="ARBA00007613"/>
    </source>
</evidence>
<evidence type="ECO:0000256" key="2">
    <source>
        <dbReference type="RuleBase" id="RU362097"/>
    </source>
</evidence>
<dbReference type="InterPro" id="IPR010131">
    <property type="entry name" value="MdtP/NodT-like"/>
</dbReference>
<dbReference type="Gene3D" id="2.20.200.10">
    <property type="entry name" value="Outer membrane efflux proteins (OEP)"/>
    <property type="match status" value="1"/>
</dbReference>
<feature type="transmembrane region" description="Helical" evidence="4">
    <location>
        <begin position="21"/>
        <end position="42"/>
    </location>
</feature>
<organism evidence="5 6">
    <name type="scientific">Acidithiobacillus thiooxidans</name>
    <name type="common">Thiobacillus thiooxidans</name>
    <dbReference type="NCBI Taxonomy" id="930"/>
    <lineage>
        <taxon>Bacteria</taxon>
        <taxon>Pseudomonadati</taxon>
        <taxon>Pseudomonadota</taxon>
        <taxon>Acidithiobacillia</taxon>
        <taxon>Acidithiobacillales</taxon>
        <taxon>Acidithiobacillaceae</taxon>
        <taxon>Acidithiobacillus</taxon>
    </lineage>
</organism>
<keyword evidence="4" id="KW-1133">Transmembrane helix</keyword>
<evidence type="ECO:0000313" key="6">
    <source>
        <dbReference type="Proteomes" id="UP000094893"/>
    </source>
</evidence>
<keyword evidence="2" id="KW-1134">Transmembrane beta strand</keyword>
<dbReference type="NCBIfam" id="TIGR01845">
    <property type="entry name" value="outer_NodT"/>
    <property type="match status" value="1"/>
</dbReference>
<comment type="subcellular location">
    <subcellularLocation>
        <location evidence="2">Cell membrane</location>
        <topology evidence="2">Lipid-anchor</topology>
    </subcellularLocation>
</comment>
<dbReference type="Proteomes" id="UP000094893">
    <property type="component" value="Unassembled WGS sequence"/>
</dbReference>
<feature type="region of interest" description="Disordered" evidence="3">
    <location>
        <begin position="494"/>
        <end position="517"/>
    </location>
</feature>
<dbReference type="AlphaFoldDB" id="A0A1C2IEF3"/>
<keyword evidence="2" id="KW-0564">Palmitate</keyword>
<comment type="caution">
    <text evidence="5">The sequence shown here is derived from an EMBL/GenBank/DDBJ whole genome shotgun (WGS) entry which is preliminary data.</text>
</comment>
<keyword evidence="2" id="KW-0449">Lipoprotein</keyword>
<dbReference type="GO" id="GO:0015562">
    <property type="term" value="F:efflux transmembrane transporter activity"/>
    <property type="evidence" value="ECO:0007669"/>
    <property type="project" value="InterPro"/>
</dbReference>
<dbReference type="RefSeq" id="WP_024894578.1">
    <property type="nucleotide sequence ID" value="NZ_LWRZ01000435.1"/>
</dbReference>
<name>A0A1C2IEF3_ACITH</name>
<comment type="similarity">
    <text evidence="1 2">Belongs to the outer membrane factor (OMF) (TC 1.B.17) family.</text>
</comment>
<proteinExistence type="inferred from homology"/>
<dbReference type="SUPFAM" id="SSF56954">
    <property type="entry name" value="Outer membrane efflux proteins (OEP)"/>
    <property type="match status" value="1"/>
</dbReference>
<keyword evidence="2 4" id="KW-0812">Transmembrane</keyword>
<dbReference type="Pfam" id="PF02321">
    <property type="entry name" value="OEP"/>
    <property type="match status" value="2"/>
</dbReference>
<dbReference type="STRING" id="930.GCA_002079865_00198"/>
<dbReference type="InterPro" id="IPR003423">
    <property type="entry name" value="OMP_efflux"/>
</dbReference>
<dbReference type="eggNOG" id="COG1538">
    <property type="taxonomic scope" value="Bacteria"/>
</dbReference>
<dbReference type="PANTHER" id="PTHR30203:SF33">
    <property type="entry name" value="BLR4455 PROTEIN"/>
    <property type="match status" value="1"/>
</dbReference>
<dbReference type="GO" id="GO:0005886">
    <property type="term" value="C:plasma membrane"/>
    <property type="evidence" value="ECO:0007669"/>
    <property type="project" value="UniProtKB-SubCell"/>
</dbReference>
<keyword evidence="2 4" id="KW-0472">Membrane</keyword>
<sequence length="517" mass="54982">MAQENAAARRWPGPRRRRRGIAILLGSGLMIGLAGCAVGPHWSVPKMRTPLSYNAHPAALPADQQKVQWTQQQARSWWLLFHSKPLNNYIQQAMQANPDLQVAHAALARQQALMVAAQGGLAPQVSANAGISRARALRTGADGGQSYRIPGNLYSLFLGTIDVSYNPDVFGRQKDLVHAARAQAAVTKANLHQSEVFLAADVSRAVISGAAARAQLHSARQIAKADAHLLKLLQQEYKLGDQNLQNVEQQAAMTAAARARIAPLAADLAAARHALAALLGQTPNVALSIPALQSLHLPARLPTTIPSALAENRPDIQAATAEIKVAAAQADVATANLYPQFNISAEIGKAAMTGGLFFNPVSTLWSLGAGLAAPIYNGGSLHAERRAALDQYQVASDQYRSTVLNAFKQVADALRTLQGADTAYIQQKQAQQASARALHLAEARYRDGATDYATVLNAEIAYQQDSVAAIQGRSQRYLDSVALFVALGDGWQPDQPAPKAHSVPSETPMVNTAGAPA</sequence>
<dbReference type="Gene3D" id="1.20.1600.10">
    <property type="entry name" value="Outer membrane efflux proteins (OEP)"/>
    <property type="match status" value="1"/>
</dbReference>
<reference evidence="5 6" key="1">
    <citation type="journal article" date="2016" name="Int. J. Mol. Sci.">
        <title>Comparative genomics of the extreme acidophile Acidithiobacillus thiooxidans reveals intraspecific divergence and niche adaptation.</title>
        <authorList>
            <person name="Zhang X."/>
            <person name="Feng X."/>
            <person name="Tao J."/>
            <person name="Ma L."/>
            <person name="Xiao Y."/>
            <person name="Liang Y."/>
            <person name="Liu X."/>
            <person name="Yin H."/>
        </authorList>
    </citation>
    <scope>NUCLEOTIDE SEQUENCE [LARGE SCALE GENOMIC DNA]</scope>
    <source>
        <strain evidence="5 6">A02</strain>
    </source>
</reference>
<evidence type="ECO:0000256" key="4">
    <source>
        <dbReference type="SAM" id="Phobius"/>
    </source>
</evidence>
<dbReference type="PANTHER" id="PTHR30203">
    <property type="entry name" value="OUTER MEMBRANE CATION EFFLUX PROTEIN"/>
    <property type="match status" value="1"/>
</dbReference>
<gene>
    <name evidence="5" type="ORF">A6P07_06040</name>
</gene>
<dbReference type="EMBL" id="LWSA01000072">
    <property type="protein sequence ID" value="OCX74361.1"/>
    <property type="molecule type" value="Genomic_DNA"/>
</dbReference>
<evidence type="ECO:0000313" key="5">
    <source>
        <dbReference type="EMBL" id="OCX74361.1"/>
    </source>
</evidence>
<evidence type="ECO:0000256" key="3">
    <source>
        <dbReference type="SAM" id="MobiDB-lite"/>
    </source>
</evidence>
<protein>
    <submittedName>
        <fullName evidence="5">RND transporter</fullName>
    </submittedName>
</protein>
<accession>A0A1C2IEF3</accession>